<gene>
    <name evidence="4" type="ORF">A2784_02630</name>
</gene>
<dbReference type="SUPFAM" id="SSF51735">
    <property type="entry name" value="NAD(P)-binding Rossmann-fold domains"/>
    <property type="match status" value="1"/>
</dbReference>
<dbReference type="PANTHER" id="PTHR10491">
    <property type="entry name" value="DTDP-4-DEHYDRORHAMNOSE REDUCTASE"/>
    <property type="match status" value="1"/>
</dbReference>
<dbReference type="CDD" id="cd05254">
    <property type="entry name" value="dTDP_HR_like_SDR_e"/>
    <property type="match status" value="1"/>
</dbReference>
<proteinExistence type="inferred from homology"/>
<keyword evidence="2" id="KW-0521">NADP</keyword>
<comment type="function">
    <text evidence="2">Catalyzes the reduction of dTDP-6-deoxy-L-lyxo-4-hexulose to yield dTDP-L-rhamnose.</text>
</comment>
<comment type="similarity">
    <text evidence="1 2">Belongs to the dTDP-4-dehydrorhamnose reductase family.</text>
</comment>
<dbReference type="AlphaFoldDB" id="A0A1G1VUV7"/>
<dbReference type="InterPro" id="IPR029903">
    <property type="entry name" value="RmlD-like-bd"/>
</dbReference>
<dbReference type="EC" id="1.1.1.133" evidence="2"/>
<dbReference type="UniPathway" id="UPA00124"/>
<dbReference type="Proteomes" id="UP000177324">
    <property type="component" value="Unassembled WGS sequence"/>
</dbReference>
<dbReference type="Pfam" id="PF04321">
    <property type="entry name" value="RmlD_sub_bind"/>
    <property type="match status" value="1"/>
</dbReference>
<name>A0A1G1VUV7_9BACT</name>
<dbReference type="PANTHER" id="PTHR10491:SF4">
    <property type="entry name" value="METHIONINE ADENOSYLTRANSFERASE 2 SUBUNIT BETA"/>
    <property type="match status" value="1"/>
</dbReference>
<dbReference type="GO" id="GO:0008831">
    <property type="term" value="F:dTDP-4-dehydrorhamnose reductase activity"/>
    <property type="evidence" value="ECO:0007669"/>
    <property type="project" value="UniProtKB-EC"/>
</dbReference>
<dbReference type="EMBL" id="MHCH01000002">
    <property type="protein sequence ID" value="OGY19198.1"/>
    <property type="molecule type" value="Genomic_DNA"/>
</dbReference>
<dbReference type="Gene3D" id="3.90.25.10">
    <property type="entry name" value="UDP-galactose 4-epimerase, domain 1"/>
    <property type="match status" value="1"/>
</dbReference>
<protein>
    <recommendedName>
        <fullName evidence="2">dTDP-4-dehydrorhamnose reductase</fullName>
        <ecNumber evidence="2">1.1.1.133</ecNumber>
    </recommendedName>
</protein>
<dbReference type="STRING" id="1797589.A2784_02630"/>
<comment type="caution">
    <text evidence="4">The sequence shown here is derived from an EMBL/GenBank/DDBJ whole genome shotgun (WGS) entry which is preliminary data.</text>
</comment>
<dbReference type="GO" id="GO:0019305">
    <property type="term" value="P:dTDP-rhamnose biosynthetic process"/>
    <property type="evidence" value="ECO:0007669"/>
    <property type="project" value="UniProtKB-UniPathway"/>
</dbReference>
<feature type="domain" description="RmlD-like substrate binding" evidence="3">
    <location>
        <begin position="4"/>
        <end position="290"/>
    </location>
</feature>
<evidence type="ECO:0000256" key="1">
    <source>
        <dbReference type="ARBA" id="ARBA00010944"/>
    </source>
</evidence>
<evidence type="ECO:0000256" key="2">
    <source>
        <dbReference type="RuleBase" id="RU364082"/>
    </source>
</evidence>
<accession>A0A1G1VUV7</accession>
<dbReference type="Gene3D" id="3.40.50.720">
    <property type="entry name" value="NAD(P)-binding Rossmann-like Domain"/>
    <property type="match status" value="1"/>
</dbReference>
<comment type="pathway">
    <text evidence="2">Carbohydrate biosynthesis; dTDP-L-rhamnose biosynthesis.</text>
</comment>
<keyword evidence="2" id="KW-0560">Oxidoreductase</keyword>
<organism evidence="4 5">
    <name type="scientific">Candidatus Chisholmbacteria bacterium RIFCSPHIGHO2_01_FULL_48_12</name>
    <dbReference type="NCBI Taxonomy" id="1797589"/>
    <lineage>
        <taxon>Bacteria</taxon>
        <taxon>Candidatus Chisholmiibacteriota</taxon>
    </lineage>
</organism>
<reference evidence="4 5" key="1">
    <citation type="journal article" date="2016" name="Nat. Commun.">
        <title>Thousands of microbial genomes shed light on interconnected biogeochemical processes in an aquifer system.</title>
        <authorList>
            <person name="Anantharaman K."/>
            <person name="Brown C.T."/>
            <person name="Hug L.A."/>
            <person name="Sharon I."/>
            <person name="Castelle C.J."/>
            <person name="Probst A.J."/>
            <person name="Thomas B.C."/>
            <person name="Singh A."/>
            <person name="Wilkins M.J."/>
            <person name="Karaoz U."/>
            <person name="Brodie E.L."/>
            <person name="Williams K.H."/>
            <person name="Hubbard S.S."/>
            <person name="Banfield J.F."/>
        </authorList>
    </citation>
    <scope>NUCLEOTIDE SEQUENCE [LARGE SCALE GENOMIC DNA]</scope>
</reference>
<sequence>MQPLLVTGLTGLVASRFQELYSQDFDFTNIDLATGIDITDQAAVSQVMAQSAATACIHFAAFTNVDAAQAQNRDKSGPGYRVNVLGTKNIAQACAKNNKYLVHISTNFVFDGANPPAGGYTEDSLPHPIEWYGQTKLWAEEEVKNSGVKFCIVRITYPFRAYFPLKPDLIRSVMAKLKAGNLPPMFTDHIITPTFIDDIAMALKAMLDQHPQGIFHVVGSTNLSDYDLAMKVAQTFGYDLALVTPGSLEDYLAANPRPYQKNLATSNAKLKRELGFSMRTLDEALVEMKRQLSGIV</sequence>
<evidence type="ECO:0000313" key="5">
    <source>
        <dbReference type="Proteomes" id="UP000177324"/>
    </source>
</evidence>
<dbReference type="InterPro" id="IPR036291">
    <property type="entry name" value="NAD(P)-bd_dom_sf"/>
</dbReference>
<evidence type="ECO:0000313" key="4">
    <source>
        <dbReference type="EMBL" id="OGY19198.1"/>
    </source>
</evidence>
<evidence type="ECO:0000259" key="3">
    <source>
        <dbReference type="Pfam" id="PF04321"/>
    </source>
</evidence>
<dbReference type="InterPro" id="IPR005913">
    <property type="entry name" value="dTDP_dehydrorham_reduct"/>
</dbReference>